<dbReference type="GO" id="GO:0016651">
    <property type="term" value="F:oxidoreductase activity, acting on NAD(P)H"/>
    <property type="evidence" value="ECO:0007669"/>
    <property type="project" value="InterPro"/>
</dbReference>
<gene>
    <name evidence="2" type="ORF">SISNIDRAFT_484275</name>
</gene>
<dbReference type="Gene3D" id="3.40.50.720">
    <property type="entry name" value="NAD(P)-binding Rossmann-like Domain"/>
    <property type="match status" value="1"/>
</dbReference>
<dbReference type="InterPro" id="IPR013149">
    <property type="entry name" value="ADH-like_C"/>
</dbReference>
<reference evidence="2 3" key="1">
    <citation type="journal article" date="2016" name="Mol. Biol. Evol.">
        <title>Comparative Genomics of Early-Diverging Mushroom-Forming Fungi Provides Insights into the Origins of Lignocellulose Decay Capabilities.</title>
        <authorList>
            <person name="Nagy L.G."/>
            <person name="Riley R."/>
            <person name="Tritt A."/>
            <person name="Adam C."/>
            <person name="Daum C."/>
            <person name="Floudas D."/>
            <person name="Sun H."/>
            <person name="Yadav J.S."/>
            <person name="Pangilinan J."/>
            <person name="Larsson K.H."/>
            <person name="Matsuura K."/>
            <person name="Barry K."/>
            <person name="Labutti K."/>
            <person name="Kuo R."/>
            <person name="Ohm R.A."/>
            <person name="Bhattacharya S.S."/>
            <person name="Shirouzu T."/>
            <person name="Yoshinaga Y."/>
            <person name="Martin F.M."/>
            <person name="Grigoriev I.V."/>
            <person name="Hibbett D.S."/>
        </authorList>
    </citation>
    <scope>NUCLEOTIDE SEQUENCE [LARGE SCALE GENOMIC DNA]</scope>
    <source>
        <strain evidence="2 3">HHB9708</strain>
    </source>
</reference>
<organism evidence="2 3">
    <name type="scientific">Sistotremastrum niveocremeum HHB9708</name>
    <dbReference type="NCBI Taxonomy" id="1314777"/>
    <lineage>
        <taxon>Eukaryota</taxon>
        <taxon>Fungi</taxon>
        <taxon>Dikarya</taxon>
        <taxon>Basidiomycota</taxon>
        <taxon>Agaricomycotina</taxon>
        <taxon>Agaricomycetes</taxon>
        <taxon>Sistotremastrales</taxon>
        <taxon>Sistotremastraceae</taxon>
        <taxon>Sertulicium</taxon>
        <taxon>Sertulicium niveocremeum</taxon>
    </lineage>
</organism>
<sequence length="409" mass="44125">MLTTTIQSDTITSHIPTETQDVLLLRAPRQPYEFVENWPRPQIESENEVLIRIKAIGLNPVDWKSADYNFALPTLPAINGRDLAGTIVRTGSAVSKFKIGDQVFAPSTQYRDYRTSAFQQYAVLPEHCVAKVPSSTKLHNAAAIGVGAVTAALAIGSALGIEFEGFSPRKYAIGADGEELAWSSSVLSEDIGNLEGLLTDKLQHSAIASTDAKLHDENDFEPINSSPKEPWLLIWGGTVSGHFAAQFARLAGLKVIAVANATKHSSRLKAVGVDHVIDRLNPEEAVVEIRRLTDGNLCYAVDCVGSKTAAFAIQCLDAISSSQIVGLSGLPKTVPPNVKQSTVPIKTFHTNPRVGSELTSLLTRLLEEGKLQAPCVEVIEGGLQAVNSGLDRLRRNGLDFGRLVVKMQE</sequence>
<dbReference type="AlphaFoldDB" id="A0A164W4U2"/>
<dbReference type="InterPro" id="IPR036291">
    <property type="entry name" value="NAD(P)-bd_dom_sf"/>
</dbReference>
<dbReference type="Pfam" id="PF00107">
    <property type="entry name" value="ADH_zinc_N"/>
    <property type="match status" value="1"/>
</dbReference>
<dbReference type="InterPro" id="IPR011032">
    <property type="entry name" value="GroES-like_sf"/>
</dbReference>
<proteinExistence type="predicted"/>
<dbReference type="Proteomes" id="UP000076722">
    <property type="component" value="Unassembled WGS sequence"/>
</dbReference>
<dbReference type="EMBL" id="KV419403">
    <property type="protein sequence ID" value="KZS94738.1"/>
    <property type="molecule type" value="Genomic_DNA"/>
</dbReference>
<keyword evidence="3" id="KW-1185">Reference proteome</keyword>
<dbReference type="PANTHER" id="PTHR45348">
    <property type="entry name" value="HYPOTHETICAL OXIDOREDUCTASE (EUROFUNG)"/>
    <property type="match status" value="1"/>
</dbReference>
<dbReference type="SUPFAM" id="SSF51735">
    <property type="entry name" value="NAD(P)-binding Rossmann-fold domains"/>
    <property type="match status" value="1"/>
</dbReference>
<protein>
    <submittedName>
        <fullName evidence="2">GroES-like protein</fullName>
    </submittedName>
</protein>
<dbReference type="InterPro" id="IPR047122">
    <property type="entry name" value="Trans-enoyl_RdTase-like"/>
</dbReference>
<dbReference type="PANTHER" id="PTHR45348:SF2">
    <property type="entry name" value="ZINC-TYPE ALCOHOL DEHYDROGENASE-LIKE PROTEIN C2E1P3.01"/>
    <property type="match status" value="1"/>
</dbReference>
<accession>A0A164W4U2</accession>
<dbReference type="SUPFAM" id="SSF50129">
    <property type="entry name" value="GroES-like"/>
    <property type="match status" value="1"/>
</dbReference>
<feature type="domain" description="Enoyl reductase (ER)" evidence="1">
    <location>
        <begin position="27"/>
        <end position="405"/>
    </location>
</feature>
<dbReference type="CDD" id="cd08249">
    <property type="entry name" value="enoyl_reductase_like"/>
    <property type="match status" value="1"/>
</dbReference>
<evidence type="ECO:0000313" key="3">
    <source>
        <dbReference type="Proteomes" id="UP000076722"/>
    </source>
</evidence>
<dbReference type="Pfam" id="PF08240">
    <property type="entry name" value="ADH_N"/>
    <property type="match status" value="1"/>
</dbReference>
<dbReference type="SMART" id="SM00829">
    <property type="entry name" value="PKS_ER"/>
    <property type="match status" value="1"/>
</dbReference>
<evidence type="ECO:0000313" key="2">
    <source>
        <dbReference type="EMBL" id="KZS94738.1"/>
    </source>
</evidence>
<dbReference type="InterPro" id="IPR020843">
    <property type="entry name" value="ER"/>
</dbReference>
<dbReference type="InterPro" id="IPR013154">
    <property type="entry name" value="ADH-like_N"/>
</dbReference>
<name>A0A164W4U2_9AGAM</name>
<evidence type="ECO:0000259" key="1">
    <source>
        <dbReference type="SMART" id="SM00829"/>
    </source>
</evidence>
<dbReference type="OrthoDB" id="3233595at2759"/>
<dbReference type="STRING" id="1314777.A0A164W4U2"/>
<dbReference type="Gene3D" id="3.90.180.10">
    <property type="entry name" value="Medium-chain alcohol dehydrogenases, catalytic domain"/>
    <property type="match status" value="2"/>
</dbReference>